<dbReference type="InterPro" id="IPR029787">
    <property type="entry name" value="Nucleotide_cyclase"/>
</dbReference>
<feature type="region of interest" description="Disordered" evidence="7">
    <location>
        <begin position="311"/>
        <end position="336"/>
    </location>
</feature>
<feature type="compositionally biased region" description="Low complexity" evidence="7">
    <location>
        <begin position="901"/>
        <end position="914"/>
    </location>
</feature>
<evidence type="ECO:0000256" key="7">
    <source>
        <dbReference type="SAM" id="MobiDB-lite"/>
    </source>
</evidence>
<proteinExistence type="predicted"/>
<dbReference type="EMBL" id="CAICTM010000518">
    <property type="protein sequence ID" value="CAB9512119.1"/>
    <property type="molecule type" value="Genomic_DNA"/>
</dbReference>
<organism evidence="10 11">
    <name type="scientific">Seminavis robusta</name>
    <dbReference type="NCBI Taxonomy" id="568900"/>
    <lineage>
        <taxon>Eukaryota</taxon>
        <taxon>Sar</taxon>
        <taxon>Stramenopiles</taxon>
        <taxon>Ochrophyta</taxon>
        <taxon>Bacillariophyta</taxon>
        <taxon>Bacillariophyceae</taxon>
        <taxon>Bacillariophycidae</taxon>
        <taxon>Naviculales</taxon>
        <taxon>Naviculaceae</taxon>
        <taxon>Seminavis</taxon>
    </lineage>
</organism>
<dbReference type="SMART" id="SM00044">
    <property type="entry name" value="CYCc"/>
    <property type="match status" value="1"/>
</dbReference>
<feature type="transmembrane region" description="Helical" evidence="8">
    <location>
        <begin position="223"/>
        <end position="251"/>
    </location>
</feature>
<dbReference type="SUPFAM" id="SSF109604">
    <property type="entry name" value="HD-domain/PDEase-like"/>
    <property type="match status" value="1"/>
</dbReference>
<gene>
    <name evidence="10" type="ORF">SEMRO_519_G159060.1</name>
</gene>
<evidence type="ECO:0000313" key="11">
    <source>
        <dbReference type="Proteomes" id="UP001153069"/>
    </source>
</evidence>
<keyword evidence="3" id="KW-0547">Nucleotide-binding</keyword>
<reference evidence="10" key="1">
    <citation type="submission" date="2020-06" db="EMBL/GenBank/DDBJ databases">
        <authorList>
            <consortium name="Plant Systems Biology data submission"/>
        </authorList>
    </citation>
    <scope>NUCLEOTIDE SEQUENCE</scope>
    <source>
        <strain evidence="10">D6</strain>
    </source>
</reference>
<name>A0A9N8E5G9_9STRA</name>
<feature type="compositionally biased region" description="Low complexity" evidence="7">
    <location>
        <begin position="477"/>
        <end position="486"/>
    </location>
</feature>
<keyword evidence="4 8" id="KW-1133">Transmembrane helix</keyword>
<feature type="region of interest" description="Disordered" evidence="7">
    <location>
        <begin position="1"/>
        <end position="135"/>
    </location>
</feature>
<dbReference type="GO" id="GO:0005886">
    <property type="term" value="C:plasma membrane"/>
    <property type="evidence" value="ECO:0007669"/>
    <property type="project" value="TreeGrafter"/>
</dbReference>
<dbReference type="CDD" id="cd07302">
    <property type="entry name" value="CHD"/>
    <property type="match status" value="1"/>
</dbReference>
<keyword evidence="6" id="KW-0456">Lyase</keyword>
<evidence type="ECO:0000313" key="10">
    <source>
        <dbReference type="EMBL" id="CAB9512119.1"/>
    </source>
</evidence>
<feature type="region of interest" description="Disordered" evidence="7">
    <location>
        <begin position="899"/>
        <end position="921"/>
    </location>
</feature>
<feature type="compositionally biased region" description="Low complexity" evidence="7">
    <location>
        <begin position="517"/>
        <end position="545"/>
    </location>
</feature>
<feature type="domain" description="Guanylate cyclase" evidence="9">
    <location>
        <begin position="556"/>
        <end position="692"/>
    </location>
</feature>
<evidence type="ECO:0000256" key="3">
    <source>
        <dbReference type="ARBA" id="ARBA00022741"/>
    </source>
</evidence>
<dbReference type="GO" id="GO:0000166">
    <property type="term" value="F:nucleotide binding"/>
    <property type="evidence" value="ECO:0007669"/>
    <property type="project" value="UniProtKB-KW"/>
</dbReference>
<accession>A0A9N8E5G9</accession>
<dbReference type="SUPFAM" id="SSF55073">
    <property type="entry name" value="Nucleotide cyclase"/>
    <property type="match status" value="1"/>
</dbReference>
<evidence type="ECO:0000256" key="2">
    <source>
        <dbReference type="ARBA" id="ARBA00022692"/>
    </source>
</evidence>
<keyword evidence="5 8" id="KW-0472">Membrane</keyword>
<protein>
    <submittedName>
        <fullName evidence="10">Receptor-type guanylate cyclase gcy</fullName>
    </submittedName>
</protein>
<dbReference type="GO" id="GO:0004114">
    <property type="term" value="F:3',5'-cyclic-nucleotide phosphodiesterase activity"/>
    <property type="evidence" value="ECO:0007669"/>
    <property type="project" value="InterPro"/>
</dbReference>
<dbReference type="GO" id="GO:0007168">
    <property type="term" value="P:receptor guanylyl cyclase signaling pathway"/>
    <property type="evidence" value="ECO:0007669"/>
    <property type="project" value="TreeGrafter"/>
</dbReference>
<dbReference type="GO" id="GO:0004016">
    <property type="term" value="F:adenylate cyclase activity"/>
    <property type="evidence" value="ECO:0007669"/>
    <property type="project" value="TreeGrafter"/>
</dbReference>
<dbReference type="PANTHER" id="PTHR11920">
    <property type="entry name" value="GUANYLYL CYCLASE"/>
    <property type="match status" value="1"/>
</dbReference>
<dbReference type="GO" id="GO:0035556">
    <property type="term" value="P:intracellular signal transduction"/>
    <property type="evidence" value="ECO:0007669"/>
    <property type="project" value="InterPro"/>
</dbReference>
<keyword evidence="10" id="KW-0675">Receptor</keyword>
<dbReference type="InterPro" id="IPR002073">
    <property type="entry name" value="PDEase_catalytic_dom"/>
</dbReference>
<keyword evidence="11" id="KW-1185">Reference proteome</keyword>
<feature type="compositionally biased region" description="Low complexity" evidence="7">
    <location>
        <begin position="380"/>
        <end position="392"/>
    </location>
</feature>
<sequence length="1184" mass="133153">MTTLRMMDVRSNSNTPQAQVHTPLLLSSSKPKRHNSPTPPSRQGSMKRIRRRTKRNDSGLSMRRSISHPPSRRESFIPKVKKALQPLLGGSSKTKDRNKNTTATTGSASASSSSSNSDSDIDNSTTDLEAGCPTSEGPRCASLLHKKNDDHPAQFTTTRRSTNTTTKCPTNCYYWAADPWLRCRHDWTEFWHVLPLMVKVSVGVHFLTCLYCVTSLYHYQTSLIGSLGALFVTTLVASALVTSSLVAAAAFRTAHLEWMEMMDQQIKSRAILTSLYPTRVLEQMYLDITPEQLALAQEQIQSHLDQTLATSSSSSLLHHATGDDPTGQQSQREMSDESIMFHQEQEQEKLLQERQFRKESFHNSVNSLVDNVHDSSRSLLSLDRNTNTTTNNWGDTTLHTSNNNNNNNHLSSRSGRSTPAHSDDEDDDGDDEPVNSVKKTTVDRTSLGYGDDEPPKLMAPPLAARPPPSPRHHHTDTCPTTSTTTSTNTEMICIRRNSLTLRRKSMTRRATMGIQPRRTSSSFRRRSSVGSTKSVSSNASSATTGRPIQERFDPTTVLFADIAGFTQWCSEREPCHVFTLLEAVFFVFDNLAKQLSVYKIETIGDCYVAVTGIPDLLDDHCVAMALFASQIILEFDQVVEGLATEDGLGLDTALLRLRVGCHSGPVTAGVLRGDKGRFQLFGDTVNTAARMESNGQPGRVQISAQMAHVLALDGKSHWYTPRPDKITAKGKGELQTYWLQDDLMGQYKRDRENKVQLQRSLWTNLEDVTNLQQQQLIDWNIQQLEILVKKIVAINTAHQMDASRDDQMDDWGGPLHYEEPDGTILDELKMTTNNSGNLIPISKNTNVNYESVVLSPKVATELRDFVKAIAANFQNNPFHNFQHSCHTIRSILQVMTELEKSSSSASNNNNSGSNNTGGKPATVLSRDPLAQFVLVLTCMVQDVDNPGVTNEQLMKEDSDMAEYFNNTCLQQQNALDVAWELLVGETCENLLLAICSHSAMELDRFRKYMVHAMMATDLEDRDLMLARYKRWNEVSNPHHSTNRRNSLSSSPPTWLQSIVCIEQAMQLAKQIHAVQTPVFFSQWSDRCFREQYLAYIKGRREQDPCQHYYEDQLRSFRRAIVPQTERYNRNSSNGGRTLMLLGTCDELTRQARQNLEEWERSGQMRVQELARAAKYEFGEKQTSS</sequence>
<dbReference type="AlphaFoldDB" id="A0A9N8E5G9"/>
<dbReference type="Proteomes" id="UP001153069">
    <property type="component" value="Unassembled WGS sequence"/>
</dbReference>
<evidence type="ECO:0000256" key="8">
    <source>
        <dbReference type="SAM" id="Phobius"/>
    </source>
</evidence>
<feature type="compositionally biased region" description="Basic residues" evidence="7">
    <location>
        <begin position="45"/>
        <end position="54"/>
    </location>
</feature>
<evidence type="ECO:0000259" key="9">
    <source>
        <dbReference type="PROSITE" id="PS50125"/>
    </source>
</evidence>
<keyword evidence="2 8" id="KW-0812">Transmembrane</keyword>
<dbReference type="InterPro" id="IPR036971">
    <property type="entry name" value="PDEase_catalytic_dom_sf"/>
</dbReference>
<feature type="compositionally biased region" description="Polar residues" evidence="7">
    <location>
        <begin position="10"/>
        <end position="29"/>
    </location>
</feature>
<dbReference type="InterPro" id="IPR001054">
    <property type="entry name" value="A/G_cyclase"/>
</dbReference>
<dbReference type="Pfam" id="PF00233">
    <property type="entry name" value="PDEase_I"/>
    <property type="match status" value="1"/>
</dbReference>
<dbReference type="GO" id="GO:0004383">
    <property type="term" value="F:guanylate cyclase activity"/>
    <property type="evidence" value="ECO:0007669"/>
    <property type="project" value="TreeGrafter"/>
</dbReference>
<comment type="caution">
    <text evidence="10">The sequence shown here is derived from an EMBL/GenBank/DDBJ whole genome shotgun (WGS) entry which is preliminary data.</text>
</comment>
<evidence type="ECO:0000256" key="4">
    <source>
        <dbReference type="ARBA" id="ARBA00022989"/>
    </source>
</evidence>
<feature type="compositionally biased region" description="Acidic residues" evidence="7">
    <location>
        <begin position="423"/>
        <end position="433"/>
    </location>
</feature>
<dbReference type="PANTHER" id="PTHR11920:SF335">
    <property type="entry name" value="GUANYLATE CYCLASE"/>
    <property type="match status" value="1"/>
</dbReference>
<dbReference type="PROSITE" id="PS50125">
    <property type="entry name" value="GUANYLATE_CYCLASE_2"/>
    <property type="match status" value="1"/>
</dbReference>
<feature type="compositionally biased region" description="Low complexity" evidence="7">
    <location>
        <begin position="100"/>
        <end position="126"/>
    </location>
</feature>
<feature type="region of interest" description="Disordered" evidence="7">
    <location>
        <begin position="380"/>
        <end position="486"/>
    </location>
</feature>
<evidence type="ECO:0000256" key="1">
    <source>
        <dbReference type="ARBA" id="ARBA00004370"/>
    </source>
</evidence>
<evidence type="ECO:0000256" key="5">
    <source>
        <dbReference type="ARBA" id="ARBA00023136"/>
    </source>
</evidence>
<feature type="compositionally biased region" description="Polar residues" evidence="7">
    <location>
        <begin position="409"/>
        <end position="420"/>
    </location>
</feature>
<comment type="subcellular location">
    <subcellularLocation>
        <location evidence="1">Membrane</location>
    </subcellularLocation>
</comment>
<dbReference type="Gene3D" id="3.30.70.1230">
    <property type="entry name" value="Nucleotide cyclase"/>
    <property type="match status" value="1"/>
</dbReference>
<dbReference type="InterPro" id="IPR050401">
    <property type="entry name" value="Cyclic_nucleotide_synthase"/>
</dbReference>
<dbReference type="GO" id="GO:0001653">
    <property type="term" value="F:peptide receptor activity"/>
    <property type="evidence" value="ECO:0007669"/>
    <property type="project" value="TreeGrafter"/>
</dbReference>
<feature type="region of interest" description="Disordered" evidence="7">
    <location>
        <begin position="510"/>
        <end position="547"/>
    </location>
</feature>
<evidence type="ECO:0000256" key="6">
    <source>
        <dbReference type="ARBA" id="ARBA00023239"/>
    </source>
</evidence>
<dbReference type="Gene3D" id="1.10.1300.10">
    <property type="entry name" value="3'5'-cyclic nucleotide phosphodiesterase, catalytic domain"/>
    <property type="match status" value="1"/>
</dbReference>
<dbReference type="Pfam" id="PF00211">
    <property type="entry name" value="Guanylate_cyc"/>
    <property type="match status" value="1"/>
</dbReference>